<dbReference type="OrthoDB" id="9762420at2"/>
<sequence>MPITLYESGEERKTNKEKTSVVTGTVINNCDLIKQGKILVRIPSLDQELWARLTAPGASSGAGLFYVPRPDDEVLVVLSGDEPVDAYIIGGLWNTQDSPPVSNPLEASTKRVIKTGLAGGVGHEVEFDDGPGQSISITTSTQQKIIIDPFKIELRNTAGTLKITLDNKTQTISIAAAASLELAAVGNIKLKAANIEIGDIVKTAKTSINGKMVSIN</sequence>
<evidence type="ECO:0000313" key="3">
    <source>
        <dbReference type="Proteomes" id="UP000028839"/>
    </source>
</evidence>
<proteinExistence type="predicted"/>
<dbReference type="EMBL" id="JPGN01000060">
    <property type="protein sequence ID" value="KFI19263.1"/>
    <property type="molecule type" value="Genomic_DNA"/>
</dbReference>
<dbReference type="InterPro" id="IPR037026">
    <property type="entry name" value="Vgr_OB-fold_dom_sf"/>
</dbReference>
<reference evidence="2 3" key="1">
    <citation type="submission" date="2014-07" db="EMBL/GenBank/DDBJ databases">
        <title>Comparative analysis of Nitrosococcus oceani genome inventories of strains from Pacific and Atlantic gyres.</title>
        <authorList>
            <person name="Lim C.K."/>
            <person name="Wang L."/>
            <person name="Sayavedra-Soto L.A."/>
            <person name="Klotz M.G."/>
        </authorList>
    </citation>
    <scope>NUCLEOTIDE SEQUENCE [LARGE SCALE GENOMIC DNA]</scope>
    <source>
        <strain evidence="2 3">C-27</strain>
    </source>
</reference>
<dbReference type="SUPFAM" id="SSF69255">
    <property type="entry name" value="gp5 N-terminal domain-like"/>
    <property type="match status" value="1"/>
</dbReference>
<dbReference type="HOGENOM" id="CLU_019505_1_1_6"/>
<evidence type="ECO:0000259" key="1">
    <source>
        <dbReference type="Pfam" id="PF04717"/>
    </source>
</evidence>
<comment type="caution">
    <text evidence="2">The sequence shown here is derived from an EMBL/GenBank/DDBJ whole genome shotgun (WGS) entry which is preliminary data.</text>
</comment>
<dbReference type="InterPro" id="IPR006531">
    <property type="entry name" value="Gp5/Vgr_OB"/>
</dbReference>
<accession>A0A0E2Z0W9</accession>
<feature type="domain" description="Gp5/Type VI secretion system Vgr protein OB-fold" evidence="1">
    <location>
        <begin position="22"/>
        <end position="93"/>
    </location>
</feature>
<protein>
    <recommendedName>
        <fullName evidence="1">Gp5/Type VI secretion system Vgr protein OB-fold domain-containing protein</fullName>
    </recommendedName>
</protein>
<dbReference type="Proteomes" id="UP000028839">
    <property type="component" value="Unassembled WGS sequence"/>
</dbReference>
<evidence type="ECO:0000313" key="2">
    <source>
        <dbReference type="EMBL" id="KFI19263.1"/>
    </source>
</evidence>
<dbReference type="Pfam" id="PF04717">
    <property type="entry name" value="Phage_base_V"/>
    <property type="match status" value="1"/>
</dbReference>
<dbReference type="AlphaFoldDB" id="A0A0E2Z0W9"/>
<dbReference type="Gene3D" id="2.40.50.230">
    <property type="entry name" value="Gp5 N-terminal domain"/>
    <property type="match status" value="1"/>
</dbReference>
<organism evidence="2 3">
    <name type="scientific">Nitrosococcus oceani C-27</name>
    <dbReference type="NCBI Taxonomy" id="314279"/>
    <lineage>
        <taxon>Bacteria</taxon>
        <taxon>Pseudomonadati</taxon>
        <taxon>Pseudomonadota</taxon>
        <taxon>Gammaproteobacteria</taxon>
        <taxon>Chromatiales</taxon>
        <taxon>Chromatiaceae</taxon>
        <taxon>Nitrosococcus</taxon>
    </lineage>
</organism>
<gene>
    <name evidence="2" type="ORF">IB75_09950</name>
</gene>
<name>A0A0E2Z0W9_9GAMM</name>